<protein>
    <submittedName>
        <fullName evidence="2">Uncharacterized protein</fullName>
    </submittedName>
</protein>
<organism evidence="2 3">
    <name type="scientific">Natranaeroarchaeum aerophilus</name>
    <dbReference type="NCBI Taxonomy" id="2917711"/>
    <lineage>
        <taxon>Archaea</taxon>
        <taxon>Methanobacteriati</taxon>
        <taxon>Methanobacteriota</taxon>
        <taxon>Stenosarchaea group</taxon>
        <taxon>Halobacteria</taxon>
        <taxon>Halobacteriales</taxon>
        <taxon>Natronoarchaeaceae</taxon>
        <taxon>Natranaeroarchaeum</taxon>
    </lineage>
</organism>
<reference evidence="2 3" key="1">
    <citation type="journal article" date="2022" name="Syst. Appl. Microbiol.">
        <title>Natronocalculus amylovorans gen. nov., sp. nov., and Natranaeroarchaeum aerophilus sp. nov., dominant culturable amylolytic natronoarchaea from hypersaline soda lakes in southwestern Siberia.</title>
        <authorList>
            <person name="Sorokin D.Y."/>
            <person name="Elcheninov A.G."/>
            <person name="Khizhniak T.V."/>
            <person name="Koenen M."/>
            <person name="Bale N.J."/>
            <person name="Damste J.S.S."/>
            <person name="Kublanov I.V."/>
        </authorList>
    </citation>
    <scope>NUCLEOTIDE SEQUENCE [LARGE SCALE GENOMIC DNA]</scope>
    <source>
        <strain evidence="2 3">AArc-St1-1</strain>
    </source>
</reference>
<keyword evidence="1" id="KW-1133">Transmembrane helix</keyword>
<proteinExistence type="predicted"/>
<evidence type="ECO:0000256" key="1">
    <source>
        <dbReference type="SAM" id="Phobius"/>
    </source>
</evidence>
<dbReference type="EMBL" id="JAKRVY010000001">
    <property type="protein sequence ID" value="MCL9812505.1"/>
    <property type="molecule type" value="Genomic_DNA"/>
</dbReference>
<feature type="transmembrane region" description="Helical" evidence="1">
    <location>
        <begin position="15"/>
        <end position="33"/>
    </location>
</feature>
<feature type="transmembrane region" description="Helical" evidence="1">
    <location>
        <begin position="107"/>
        <end position="128"/>
    </location>
</feature>
<comment type="caution">
    <text evidence="2">The sequence shown here is derived from an EMBL/GenBank/DDBJ whole genome shotgun (WGS) entry which is preliminary data.</text>
</comment>
<keyword evidence="1" id="KW-0812">Transmembrane</keyword>
<evidence type="ECO:0000313" key="3">
    <source>
        <dbReference type="Proteomes" id="UP001202674"/>
    </source>
</evidence>
<accession>A0AAE3FP48</accession>
<feature type="transmembrane region" description="Helical" evidence="1">
    <location>
        <begin position="77"/>
        <end position="95"/>
    </location>
</feature>
<dbReference type="Proteomes" id="UP001202674">
    <property type="component" value="Unassembled WGS sequence"/>
</dbReference>
<keyword evidence="3" id="KW-1185">Reference proteome</keyword>
<dbReference type="AlphaFoldDB" id="A0AAE3FP48"/>
<name>A0AAE3FP48_9EURY</name>
<feature type="transmembrane region" description="Helical" evidence="1">
    <location>
        <begin position="45"/>
        <end position="65"/>
    </location>
</feature>
<evidence type="ECO:0000313" key="2">
    <source>
        <dbReference type="EMBL" id="MCL9812505.1"/>
    </source>
</evidence>
<keyword evidence="1" id="KW-0472">Membrane</keyword>
<sequence length="139" mass="15605">MSVQDVDALLDEKSGLFVFLPALNYIVLYSMGVEPSLPNIKHNGVFLLFGAITLLMGAYMYNYTIGHPDESPKPLEWVYLISLVSIVVSYAHTSVELSIIATVEEMISVILLFASLSFIFILSTHIFIDKFADNYSREF</sequence>
<gene>
    <name evidence="2" type="ORF">AArcSt11_02405</name>
</gene>
<dbReference type="RefSeq" id="WP_250594258.1">
    <property type="nucleotide sequence ID" value="NZ_JAKRVY010000001.1"/>
</dbReference>